<name>A0ABR1QY83_9PEZI</name>
<feature type="region of interest" description="Disordered" evidence="1">
    <location>
        <begin position="275"/>
        <end position="298"/>
    </location>
</feature>
<dbReference type="Proteomes" id="UP001391051">
    <property type="component" value="Unassembled WGS sequence"/>
</dbReference>
<organism evidence="3 4">
    <name type="scientific">Apiospora aurea</name>
    <dbReference type="NCBI Taxonomy" id="335848"/>
    <lineage>
        <taxon>Eukaryota</taxon>
        <taxon>Fungi</taxon>
        <taxon>Dikarya</taxon>
        <taxon>Ascomycota</taxon>
        <taxon>Pezizomycotina</taxon>
        <taxon>Sordariomycetes</taxon>
        <taxon>Xylariomycetidae</taxon>
        <taxon>Amphisphaeriales</taxon>
        <taxon>Apiosporaceae</taxon>
        <taxon>Apiospora</taxon>
    </lineage>
</organism>
<keyword evidence="2" id="KW-0472">Membrane</keyword>
<evidence type="ECO:0000256" key="2">
    <source>
        <dbReference type="SAM" id="Phobius"/>
    </source>
</evidence>
<dbReference type="EMBL" id="JAQQWE010000001">
    <property type="protein sequence ID" value="KAK7967647.1"/>
    <property type="molecule type" value="Genomic_DNA"/>
</dbReference>
<keyword evidence="4" id="KW-1185">Reference proteome</keyword>
<gene>
    <name evidence="3" type="ORF">PG986_001924</name>
</gene>
<reference evidence="3 4" key="1">
    <citation type="submission" date="2023-01" db="EMBL/GenBank/DDBJ databases">
        <title>Analysis of 21 Apiospora genomes using comparative genomics revels a genus with tremendous synthesis potential of carbohydrate active enzymes and secondary metabolites.</title>
        <authorList>
            <person name="Sorensen T."/>
        </authorList>
    </citation>
    <scope>NUCLEOTIDE SEQUENCE [LARGE SCALE GENOMIC DNA]</scope>
    <source>
        <strain evidence="3 4">CBS 24483</strain>
    </source>
</reference>
<evidence type="ECO:0000256" key="1">
    <source>
        <dbReference type="SAM" id="MobiDB-lite"/>
    </source>
</evidence>
<dbReference type="RefSeq" id="XP_066707039.1">
    <property type="nucleotide sequence ID" value="XM_066838146.1"/>
</dbReference>
<sequence>MSDTLYAFNTFNAFNAFNVHDVFNVFNVFSVIRDLNDLNDFNGFNGFNVFDVHHIFNISNVFNAFSAFVLFGVFSVITVFIDFNRSNTFHILNIFNVARIVYLINTRGFTHFVNAYHHDNNIFFRPRDIQPDLDCISFIFFVYLVRHLVLISSSLAPSDSSSTSTTDSAAASSTASSSSSLASSSSDSPSTTESTTSSSESIFFSSSVSIPVSTSSLTSSDSPSTSTVESITASFSTTSYATASATDSASESATESAISLVTASVTASTTESATASASASASPTPPPPPSGSGFCLILNAPETSDDGKTLYLQRVDPAYALPLGLYFKEGYETSPAAAIFDLDGPTGRLSVSNPEYAGSPTLVPFLPLPHGLETVVQVGYATSSDAYPQYWPEMRCKASEGYDALDDVTGKFRPDAKIECMATATDVNLHYDGVSSGDNGELLMIGDNEGFSGYQFRVGYDNCNPIEASKA</sequence>
<keyword evidence="2" id="KW-1133">Transmembrane helix</keyword>
<protein>
    <submittedName>
        <fullName evidence="3">Uncharacterized protein</fullName>
    </submittedName>
</protein>
<evidence type="ECO:0000313" key="4">
    <source>
        <dbReference type="Proteomes" id="UP001391051"/>
    </source>
</evidence>
<dbReference type="GeneID" id="92071208"/>
<accession>A0ABR1QY83</accession>
<keyword evidence="2" id="KW-0812">Transmembrane</keyword>
<comment type="caution">
    <text evidence="3">The sequence shown here is derived from an EMBL/GenBank/DDBJ whole genome shotgun (WGS) entry which is preliminary data.</text>
</comment>
<proteinExistence type="predicted"/>
<evidence type="ECO:0000313" key="3">
    <source>
        <dbReference type="EMBL" id="KAK7967647.1"/>
    </source>
</evidence>
<feature type="region of interest" description="Disordered" evidence="1">
    <location>
        <begin position="176"/>
        <end position="197"/>
    </location>
</feature>
<feature type="transmembrane region" description="Helical" evidence="2">
    <location>
        <begin position="61"/>
        <end position="81"/>
    </location>
</feature>